<name>A0A9D4B600_9SAUR</name>
<proteinExistence type="predicted"/>
<sequence>MHAQLLSMQQQQAWASGLGVFAIHGDLPCIVQSQSNRAELGDLQAGCGTRIQTYSIQNNLPLLGARMGRSPPTISLGAGHRLGLTCLHDPADLTQADPPLPATGVWAEGTALCSVHDGPVLCAAPPWQAGKSVAPLSQLKKQIWRV</sequence>
<dbReference type="EMBL" id="JAHDVG010000468">
    <property type="protein sequence ID" value="KAH1181605.1"/>
    <property type="molecule type" value="Genomic_DNA"/>
</dbReference>
<evidence type="ECO:0000313" key="2">
    <source>
        <dbReference type="Proteomes" id="UP000827986"/>
    </source>
</evidence>
<accession>A0A9D4B600</accession>
<keyword evidence="2" id="KW-1185">Reference proteome</keyword>
<gene>
    <name evidence="1" type="ORF">KIL84_005331</name>
</gene>
<evidence type="ECO:0000313" key="1">
    <source>
        <dbReference type="EMBL" id="KAH1181605.1"/>
    </source>
</evidence>
<dbReference type="AlphaFoldDB" id="A0A9D4B600"/>
<comment type="caution">
    <text evidence="1">The sequence shown here is derived from an EMBL/GenBank/DDBJ whole genome shotgun (WGS) entry which is preliminary data.</text>
</comment>
<reference evidence="1" key="1">
    <citation type="submission" date="2021-09" db="EMBL/GenBank/DDBJ databases">
        <title>The genome of Mauremys mutica provides insights into the evolution of semi-aquatic lifestyle.</title>
        <authorList>
            <person name="Gong S."/>
            <person name="Gao Y."/>
        </authorList>
    </citation>
    <scope>NUCLEOTIDE SEQUENCE</scope>
    <source>
        <strain evidence="1">MM-2020</strain>
        <tissue evidence="1">Muscle</tissue>
    </source>
</reference>
<protein>
    <submittedName>
        <fullName evidence="1">Uncharacterized protein</fullName>
    </submittedName>
</protein>
<organism evidence="1 2">
    <name type="scientific">Mauremys mutica</name>
    <name type="common">yellowpond turtle</name>
    <dbReference type="NCBI Taxonomy" id="74926"/>
    <lineage>
        <taxon>Eukaryota</taxon>
        <taxon>Metazoa</taxon>
        <taxon>Chordata</taxon>
        <taxon>Craniata</taxon>
        <taxon>Vertebrata</taxon>
        <taxon>Euteleostomi</taxon>
        <taxon>Archelosauria</taxon>
        <taxon>Testudinata</taxon>
        <taxon>Testudines</taxon>
        <taxon>Cryptodira</taxon>
        <taxon>Durocryptodira</taxon>
        <taxon>Testudinoidea</taxon>
        <taxon>Geoemydidae</taxon>
        <taxon>Geoemydinae</taxon>
        <taxon>Mauremys</taxon>
    </lineage>
</organism>
<dbReference type="Proteomes" id="UP000827986">
    <property type="component" value="Unassembled WGS sequence"/>
</dbReference>